<protein>
    <submittedName>
        <fullName evidence="1">Uncharacterized protein</fullName>
    </submittedName>
</protein>
<gene>
    <name evidence="1" type="ORF">TNCV_3992381</name>
</gene>
<reference evidence="1" key="1">
    <citation type="submission" date="2020-08" db="EMBL/GenBank/DDBJ databases">
        <title>Multicomponent nature underlies the extraordinary mechanical properties of spider dragline silk.</title>
        <authorList>
            <person name="Kono N."/>
            <person name="Nakamura H."/>
            <person name="Mori M."/>
            <person name="Yoshida Y."/>
            <person name="Ohtoshi R."/>
            <person name="Malay A.D."/>
            <person name="Moran D.A.P."/>
            <person name="Tomita M."/>
            <person name="Numata K."/>
            <person name="Arakawa K."/>
        </authorList>
    </citation>
    <scope>NUCLEOTIDE SEQUENCE</scope>
</reference>
<name>A0A8X6SW93_TRICX</name>
<proteinExistence type="predicted"/>
<dbReference type="EMBL" id="BMAU01021357">
    <property type="protein sequence ID" value="GFY21194.1"/>
    <property type="molecule type" value="Genomic_DNA"/>
</dbReference>
<evidence type="ECO:0000313" key="1">
    <source>
        <dbReference type="EMBL" id="GFY21194.1"/>
    </source>
</evidence>
<organism evidence="1 2">
    <name type="scientific">Trichonephila clavipes</name>
    <name type="common">Golden silk orbweaver</name>
    <name type="synonym">Nephila clavipes</name>
    <dbReference type="NCBI Taxonomy" id="2585209"/>
    <lineage>
        <taxon>Eukaryota</taxon>
        <taxon>Metazoa</taxon>
        <taxon>Ecdysozoa</taxon>
        <taxon>Arthropoda</taxon>
        <taxon>Chelicerata</taxon>
        <taxon>Arachnida</taxon>
        <taxon>Araneae</taxon>
        <taxon>Araneomorphae</taxon>
        <taxon>Entelegynae</taxon>
        <taxon>Araneoidea</taxon>
        <taxon>Nephilidae</taxon>
        <taxon>Trichonephila</taxon>
    </lineage>
</organism>
<keyword evidence="2" id="KW-1185">Reference proteome</keyword>
<accession>A0A8X6SW93</accession>
<sequence length="244" mass="27346">MVLILSHLQHYHVDEYGFLSQIVAGDIHGVTFLNLKASVRASRGNVRLHHLQRDQSPCTPVLYFCKVSSKKNDVGNCPIWIVRIAPGSGSADSPMQCKAKCQCFGTFISADTVAYGAGQHMQQSHIQQHPPCGSLLTKRYGQLRREYSQKYCDLTINKWKRISYLDESFIPLMGVCGSSTVQQLHTNWSSVFPNENEIFHQDTASRLELDILHNLSPSHLSRTCGIYSESSPPVLKAENGATYY</sequence>
<evidence type="ECO:0000313" key="2">
    <source>
        <dbReference type="Proteomes" id="UP000887159"/>
    </source>
</evidence>
<dbReference type="Proteomes" id="UP000887159">
    <property type="component" value="Unassembled WGS sequence"/>
</dbReference>
<comment type="caution">
    <text evidence="1">The sequence shown here is derived from an EMBL/GenBank/DDBJ whole genome shotgun (WGS) entry which is preliminary data.</text>
</comment>
<dbReference type="AlphaFoldDB" id="A0A8X6SW93"/>